<keyword evidence="3" id="KW-1185">Reference proteome</keyword>
<name>A0A239MXK5_9ACTN</name>
<dbReference type="AlphaFoldDB" id="A0A239MXK5"/>
<keyword evidence="1" id="KW-0812">Transmembrane</keyword>
<keyword evidence="1" id="KW-1133">Transmembrane helix</keyword>
<protein>
    <submittedName>
        <fullName evidence="2">Uncharacterized protein</fullName>
    </submittedName>
</protein>
<evidence type="ECO:0000313" key="3">
    <source>
        <dbReference type="Proteomes" id="UP000198282"/>
    </source>
</evidence>
<evidence type="ECO:0000256" key="1">
    <source>
        <dbReference type="SAM" id="Phobius"/>
    </source>
</evidence>
<dbReference type="Proteomes" id="UP000198282">
    <property type="component" value="Unassembled WGS sequence"/>
</dbReference>
<accession>A0A239MXK5</accession>
<evidence type="ECO:0000313" key="2">
    <source>
        <dbReference type="EMBL" id="SNT46599.1"/>
    </source>
</evidence>
<sequence length="36" mass="4166">MTRRPLPRPFIRPDYLGPIYMIVVVSVVVILIKVLT</sequence>
<proteinExistence type="predicted"/>
<organism evidence="2 3">
    <name type="scientific">Streptosporangium subroseum</name>
    <dbReference type="NCBI Taxonomy" id="106412"/>
    <lineage>
        <taxon>Bacteria</taxon>
        <taxon>Bacillati</taxon>
        <taxon>Actinomycetota</taxon>
        <taxon>Actinomycetes</taxon>
        <taxon>Streptosporangiales</taxon>
        <taxon>Streptosporangiaceae</taxon>
        <taxon>Streptosporangium</taxon>
    </lineage>
</organism>
<reference evidence="2 3" key="1">
    <citation type="submission" date="2017-06" db="EMBL/GenBank/DDBJ databases">
        <authorList>
            <person name="Kim H.J."/>
            <person name="Triplett B.A."/>
        </authorList>
    </citation>
    <scope>NUCLEOTIDE SEQUENCE [LARGE SCALE GENOMIC DNA]</scope>
    <source>
        <strain evidence="2 3">CGMCC 4.2132</strain>
    </source>
</reference>
<feature type="transmembrane region" description="Helical" evidence="1">
    <location>
        <begin position="15"/>
        <end position="35"/>
    </location>
</feature>
<gene>
    <name evidence="2" type="ORF">SAMN05216276_104661</name>
</gene>
<dbReference type="EMBL" id="FZOD01000046">
    <property type="protein sequence ID" value="SNT46599.1"/>
    <property type="molecule type" value="Genomic_DNA"/>
</dbReference>
<keyword evidence="1" id="KW-0472">Membrane</keyword>